<organism evidence="3 4">
    <name type="scientific">Equus przewalskii</name>
    <name type="common">Przewalski's horse</name>
    <name type="synonym">Equus caballus przewalskii</name>
    <dbReference type="NCBI Taxonomy" id="9798"/>
    <lineage>
        <taxon>Eukaryota</taxon>
        <taxon>Metazoa</taxon>
        <taxon>Chordata</taxon>
        <taxon>Craniata</taxon>
        <taxon>Vertebrata</taxon>
        <taxon>Euteleostomi</taxon>
        <taxon>Mammalia</taxon>
        <taxon>Eutheria</taxon>
        <taxon>Laurasiatheria</taxon>
        <taxon>Perissodactyla</taxon>
        <taxon>Equidae</taxon>
        <taxon>Equus</taxon>
    </lineage>
</organism>
<protein>
    <submittedName>
        <fullName evidence="4">Uncharacterized protein isoform X1</fullName>
    </submittedName>
</protein>
<dbReference type="Proteomes" id="UP001652662">
    <property type="component" value="Chromosome 9"/>
</dbReference>
<feature type="compositionally biased region" description="Polar residues" evidence="1">
    <location>
        <begin position="1"/>
        <end position="45"/>
    </location>
</feature>
<keyword evidence="3" id="KW-1185">Reference proteome</keyword>
<feature type="region of interest" description="Disordered" evidence="1">
    <location>
        <begin position="220"/>
        <end position="249"/>
    </location>
</feature>
<feature type="transmembrane region" description="Helical" evidence="2">
    <location>
        <begin position="385"/>
        <end position="409"/>
    </location>
</feature>
<feature type="transmembrane region" description="Helical" evidence="2">
    <location>
        <begin position="284"/>
        <end position="307"/>
    </location>
</feature>
<accession>A0ABM2EAF9</accession>
<evidence type="ECO:0000313" key="3">
    <source>
        <dbReference type="Proteomes" id="UP001652662"/>
    </source>
</evidence>
<evidence type="ECO:0000313" key="4">
    <source>
        <dbReference type="RefSeq" id="XP_008505768.2"/>
    </source>
</evidence>
<name>A0ABM2EAF9_EQUPR</name>
<feature type="transmembrane region" description="Helical" evidence="2">
    <location>
        <begin position="353"/>
        <end position="373"/>
    </location>
</feature>
<feature type="transmembrane region" description="Helical" evidence="2">
    <location>
        <begin position="429"/>
        <end position="449"/>
    </location>
</feature>
<keyword evidence="2" id="KW-1133">Transmembrane helix</keyword>
<feature type="compositionally biased region" description="Polar residues" evidence="1">
    <location>
        <begin position="151"/>
        <end position="165"/>
    </location>
</feature>
<feature type="compositionally biased region" description="Polar residues" evidence="1">
    <location>
        <begin position="220"/>
        <end position="246"/>
    </location>
</feature>
<gene>
    <name evidence="4" type="primary">LOC103540876</name>
</gene>
<reference evidence="4" key="1">
    <citation type="submission" date="2025-08" db="UniProtKB">
        <authorList>
            <consortium name="RefSeq"/>
        </authorList>
    </citation>
    <scope>IDENTIFICATION</scope>
    <source>
        <tissue evidence="4">Blood</tissue>
    </source>
</reference>
<evidence type="ECO:0000256" key="1">
    <source>
        <dbReference type="SAM" id="MobiDB-lite"/>
    </source>
</evidence>
<keyword evidence="2" id="KW-0812">Transmembrane</keyword>
<dbReference type="GeneID" id="103540876"/>
<dbReference type="Gene3D" id="1.20.140.150">
    <property type="match status" value="1"/>
</dbReference>
<feature type="compositionally biased region" description="Polar residues" evidence="1">
    <location>
        <begin position="93"/>
        <end position="115"/>
    </location>
</feature>
<proteinExistence type="predicted"/>
<feature type="region of interest" description="Disordered" evidence="1">
    <location>
        <begin position="151"/>
        <end position="183"/>
    </location>
</feature>
<feature type="region of interest" description="Disordered" evidence="1">
    <location>
        <begin position="1"/>
        <end position="115"/>
    </location>
</feature>
<keyword evidence="2" id="KW-0472">Membrane</keyword>
<evidence type="ECO:0000256" key="2">
    <source>
        <dbReference type="SAM" id="Phobius"/>
    </source>
</evidence>
<sequence length="463" mass="52243">MSQRPQSGHESTQPDFHPESPNNNQDETQNPSPLTYRPQVSTQDSPPIVHSRRVSIQEPLPISHSRRVSIQEPLPISHSRRVSIQDPPPVSSRRVSIQDTPSIFSSRRVSTQDTPSIFNSRRVSTQDTPPLTYSRWVNSQELLPVLQTRRPSVQSPPLITHTTLRSIESSDDSSEVSLPDHRPKTGIWPVIRAKVDIPPSITDSPEASIKSMESITWASQESLKGSTDSSQFNQTTLEKSTLSSPSGHDFEVNSGRFQNKYKRSRSPLPVGWRLLHEAKKISRLLSLALSLAGMVIIGLISLGQPWIHFQVPLLPPWDPAGPLTIPVSTIFFMQCPDSSCLHEYNQDIYFLDFSWAFLIIASITNVCLCIILINMNFFSWSNMPALDFTNIVLSILTGTSTILGVLCYLLQADEFLQEGMTYRLGRSFYLAWTSVFFFMMTGFLSYLNYMNFWSILAIQAVWT</sequence>
<dbReference type="RefSeq" id="XP_008505768.2">
    <property type="nucleotide sequence ID" value="XM_008507546.2"/>
</dbReference>